<dbReference type="Gene3D" id="2.60.40.420">
    <property type="entry name" value="Cupredoxins - blue copper proteins"/>
    <property type="match status" value="1"/>
</dbReference>
<reference evidence="2 3" key="1">
    <citation type="journal article" date="2016" name="Nat. Commun.">
        <title>Thousands of microbial genomes shed light on interconnected biogeochemical processes in an aquifer system.</title>
        <authorList>
            <person name="Anantharaman K."/>
            <person name="Brown C.T."/>
            <person name="Hug L.A."/>
            <person name="Sharon I."/>
            <person name="Castelle C.J."/>
            <person name="Probst A.J."/>
            <person name="Thomas B.C."/>
            <person name="Singh A."/>
            <person name="Wilkins M.J."/>
            <person name="Karaoz U."/>
            <person name="Brodie E.L."/>
            <person name="Williams K.H."/>
            <person name="Hubbard S.S."/>
            <person name="Banfield J.F."/>
        </authorList>
    </citation>
    <scope>NUCLEOTIDE SEQUENCE [LARGE SCALE GENOMIC DNA]</scope>
</reference>
<protein>
    <recommendedName>
        <fullName evidence="1">EfeO-type cupredoxin-like domain-containing protein</fullName>
    </recommendedName>
</protein>
<comment type="caution">
    <text evidence="2">The sequence shown here is derived from an EMBL/GenBank/DDBJ whole genome shotgun (WGS) entry which is preliminary data.</text>
</comment>
<sequence>MNKAIFISIGISALLVGGMFWFVSGNIDVGANAAGDTSAVSISDGKQFIDVSAKGGYSPRVILAKAGTPTILRVKTSGTFDCSASLVIPKLSYQKFLQPSGTEEIAISAEQAQGTMQGLCSMGMYNFQIKFQ</sequence>
<proteinExistence type="predicted"/>
<accession>A0A1F6EC46</accession>
<dbReference type="EMBL" id="MFLP01000006">
    <property type="protein sequence ID" value="OGG71253.1"/>
    <property type="molecule type" value="Genomic_DNA"/>
</dbReference>
<dbReference type="AlphaFoldDB" id="A0A1F6EC46"/>
<organism evidence="2 3">
    <name type="scientific">Candidatus Kaiserbacteria bacterium RIFCSPHIGHO2_12_FULL_53_13</name>
    <dbReference type="NCBI Taxonomy" id="1798502"/>
    <lineage>
        <taxon>Bacteria</taxon>
        <taxon>Candidatus Kaiseribacteriota</taxon>
    </lineage>
</organism>
<name>A0A1F6EC46_9BACT</name>
<evidence type="ECO:0000313" key="2">
    <source>
        <dbReference type="EMBL" id="OGG71253.1"/>
    </source>
</evidence>
<dbReference type="Proteomes" id="UP000176689">
    <property type="component" value="Unassembled WGS sequence"/>
</dbReference>
<feature type="domain" description="EfeO-type cupredoxin-like" evidence="1">
    <location>
        <begin position="43"/>
        <end position="127"/>
    </location>
</feature>
<dbReference type="Pfam" id="PF13473">
    <property type="entry name" value="Cupredoxin_1"/>
    <property type="match status" value="1"/>
</dbReference>
<dbReference type="InterPro" id="IPR008972">
    <property type="entry name" value="Cupredoxin"/>
</dbReference>
<gene>
    <name evidence="2" type="ORF">A3F27_00100</name>
</gene>
<dbReference type="InterPro" id="IPR028096">
    <property type="entry name" value="EfeO_Cupredoxin"/>
</dbReference>
<evidence type="ECO:0000313" key="3">
    <source>
        <dbReference type="Proteomes" id="UP000176689"/>
    </source>
</evidence>
<dbReference type="SUPFAM" id="SSF49503">
    <property type="entry name" value="Cupredoxins"/>
    <property type="match status" value="1"/>
</dbReference>
<evidence type="ECO:0000259" key="1">
    <source>
        <dbReference type="Pfam" id="PF13473"/>
    </source>
</evidence>